<dbReference type="Proteomes" id="UP001341281">
    <property type="component" value="Chromosome 05"/>
</dbReference>
<dbReference type="EMBL" id="CP144749">
    <property type="protein sequence ID" value="WVZ75171.1"/>
    <property type="molecule type" value="Genomic_DNA"/>
</dbReference>
<name>A0AAQ3WVY9_PASNO</name>
<organism evidence="2 3">
    <name type="scientific">Paspalum notatum var. saurae</name>
    <dbReference type="NCBI Taxonomy" id="547442"/>
    <lineage>
        <taxon>Eukaryota</taxon>
        <taxon>Viridiplantae</taxon>
        <taxon>Streptophyta</taxon>
        <taxon>Embryophyta</taxon>
        <taxon>Tracheophyta</taxon>
        <taxon>Spermatophyta</taxon>
        <taxon>Magnoliopsida</taxon>
        <taxon>Liliopsida</taxon>
        <taxon>Poales</taxon>
        <taxon>Poaceae</taxon>
        <taxon>PACMAD clade</taxon>
        <taxon>Panicoideae</taxon>
        <taxon>Andropogonodae</taxon>
        <taxon>Paspaleae</taxon>
        <taxon>Paspalinae</taxon>
        <taxon>Paspalum</taxon>
    </lineage>
</organism>
<accession>A0AAQ3WVY9</accession>
<protein>
    <submittedName>
        <fullName evidence="2">Uncharacterized protein</fullName>
    </submittedName>
</protein>
<reference evidence="2 3" key="1">
    <citation type="submission" date="2024-02" db="EMBL/GenBank/DDBJ databases">
        <title>High-quality chromosome-scale genome assembly of Pensacola bahiagrass (Paspalum notatum Flugge var. saurae).</title>
        <authorList>
            <person name="Vega J.M."/>
            <person name="Podio M."/>
            <person name="Orjuela J."/>
            <person name="Siena L.A."/>
            <person name="Pessino S.C."/>
            <person name="Combes M.C."/>
            <person name="Mariac C."/>
            <person name="Albertini E."/>
            <person name="Pupilli F."/>
            <person name="Ortiz J.P.A."/>
            <person name="Leblanc O."/>
        </authorList>
    </citation>
    <scope>NUCLEOTIDE SEQUENCE [LARGE SCALE GENOMIC DNA]</scope>
    <source>
        <strain evidence="2">R1</strain>
        <tissue evidence="2">Leaf</tissue>
    </source>
</reference>
<sequence>MSYKEPEPNVDHAIRSMQKTSKQLLAICADKLDTGKMLDVMELKELREVLETIALGLDHDSLLCQQALDDSDNETDLDGGEPSEYSWPASSPELHWTECLSRKDHIETFWGIDYDSDALPNFSD</sequence>
<gene>
    <name evidence="2" type="ORF">U9M48_023253</name>
</gene>
<feature type="compositionally biased region" description="Acidic residues" evidence="1">
    <location>
        <begin position="69"/>
        <end position="81"/>
    </location>
</feature>
<dbReference type="AlphaFoldDB" id="A0AAQ3WVY9"/>
<proteinExistence type="predicted"/>
<evidence type="ECO:0000313" key="3">
    <source>
        <dbReference type="Proteomes" id="UP001341281"/>
    </source>
</evidence>
<evidence type="ECO:0000313" key="2">
    <source>
        <dbReference type="EMBL" id="WVZ75171.1"/>
    </source>
</evidence>
<evidence type="ECO:0000256" key="1">
    <source>
        <dbReference type="SAM" id="MobiDB-lite"/>
    </source>
</evidence>
<keyword evidence="3" id="KW-1185">Reference proteome</keyword>
<feature type="region of interest" description="Disordered" evidence="1">
    <location>
        <begin position="69"/>
        <end position="90"/>
    </location>
</feature>